<dbReference type="EMBL" id="JABFAI010000342">
    <property type="protein sequence ID" value="KAF4946022.1"/>
    <property type="molecule type" value="Genomic_DNA"/>
</dbReference>
<dbReference type="Pfam" id="PF12138">
    <property type="entry name" value="Spherulin4"/>
    <property type="match status" value="1"/>
</dbReference>
<dbReference type="PANTHER" id="PTHR35040:SF7">
    <property type="entry name" value="FIBRONECTIN TYPE-III DOMAIN-CONTAINING PROTEIN-RELATED"/>
    <property type="match status" value="1"/>
</dbReference>
<evidence type="ECO:0008006" key="3">
    <source>
        <dbReference type="Google" id="ProtNLM"/>
    </source>
</evidence>
<name>A0A8H4WQ08_9HYPO</name>
<dbReference type="PANTHER" id="PTHR35040">
    <property type="match status" value="1"/>
</dbReference>
<dbReference type="OrthoDB" id="5342184at2759"/>
<protein>
    <recommendedName>
        <fullName evidence="3">Spherulation-specific family 4</fullName>
    </recommendedName>
</protein>
<organism evidence="1 2">
    <name type="scientific">Fusarium gaditjirri</name>
    <dbReference type="NCBI Taxonomy" id="282569"/>
    <lineage>
        <taxon>Eukaryota</taxon>
        <taxon>Fungi</taxon>
        <taxon>Dikarya</taxon>
        <taxon>Ascomycota</taxon>
        <taxon>Pezizomycotina</taxon>
        <taxon>Sordariomycetes</taxon>
        <taxon>Hypocreomycetidae</taxon>
        <taxon>Hypocreales</taxon>
        <taxon>Nectriaceae</taxon>
        <taxon>Fusarium</taxon>
        <taxon>Fusarium nisikadoi species complex</taxon>
    </lineage>
</organism>
<evidence type="ECO:0000313" key="2">
    <source>
        <dbReference type="Proteomes" id="UP000604273"/>
    </source>
</evidence>
<accession>A0A8H4WQ08</accession>
<reference evidence="1" key="2">
    <citation type="submission" date="2020-05" db="EMBL/GenBank/DDBJ databases">
        <authorList>
            <person name="Kim H.-S."/>
            <person name="Proctor R.H."/>
            <person name="Brown D.W."/>
        </authorList>
    </citation>
    <scope>NUCLEOTIDE SEQUENCE</scope>
    <source>
        <strain evidence="1">NRRL 45417</strain>
    </source>
</reference>
<comment type="caution">
    <text evidence="1">The sequence shown here is derived from an EMBL/GenBank/DDBJ whole genome shotgun (WGS) entry which is preliminary data.</text>
</comment>
<gene>
    <name evidence="1" type="ORF">FGADI_11526</name>
</gene>
<reference evidence="1" key="1">
    <citation type="journal article" date="2020" name="BMC Genomics">
        <title>Correction to: Identification and distribution of gene clusters required for synthesis of sphingolipid metabolism inhibitors in diverse species of the filamentous fungus Fusarium.</title>
        <authorList>
            <person name="Kim H.S."/>
            <person name="Lohmar J.M."/>
            <person name="Busman M."/>
            <person name="Brown D.W."/>
            <person name="Naumann T.A."/>
            <person name="Divon H.H."/>
            <person name="Lysoe E."/>
            <person name="Uhlig S."/>
            <person name="Proctor R.H."/>
        </authorList>
    </citation>
    <scope>NUCLEOTIDE SEQUENCE</scope>
    <source>
        <strain evidence="1">NRRL 45417</strain>
    </source>
</reference>
<sequence length="249" mass="27518">MTPAPILRPPHLIIPLYIYPAPGAWEPLLRAARDNPGVSFLVIINPNNGPGAGPLPDANYRNVLRQLGTLGNVHLLGYVYCSYGTRSIDDTQKDIHVYWGWNSDFSVDGIFFDEVPSAKDSAGWMAGLSHFAKSLWSVNAGHSGIVVYNPGVSVGEAFYQDADLIVTFEQSEHQWQNWFLHQSAAENIRGKDAAMIHSCISDARGLTRQIVEMGFGGLYLTDQLGGGYTQWPGDWDRVLEGLDRVSKDR</sequence>
<evidence type="ECO:0000313" key="1">
    <source>
        <dbReference type="EMBL" id="KAF4946022.1"/>
    </source>
</evidence>
<keyword evidence="2" id="KW-1185">Reference proteome</keyword>
<proteinExistence type="predicted"/>
<dbReference type="AlphaFoldDB" id="A0A8H4WQ08"/>
<dbReference type="Proteomes" id="UP000604273">
    <property type="component" value="Unassembled WGS sequence"/>
</dbReference>
<dbReference type="InterPro" id="IPR021986">
    <property type="entry name" value="Spherulin4"/>
</dbReference>